<sequence length="125" mass="14087">MKMEESIAVSAIMDKLSSTWKDYKKSLKHKKEDLSVEEWGNHLRIEDEFRARDNTEEHDSQSSKVHVVEEGQSSRQASNLEMAALDLLLIKGANLLASSSIIFDITMVSSLENLIPILMPIAVDE</sequence>
<comment type="caution">
    <text evidence="1">The sequence shown here is derived from an EMBL/GenBank/DDBJ whole genome shotgun (WGS) entry which is preliminary data.</text>
</comment>
<proteinExistence type="predicted"/>
<accession>A0ACB7XHY7</accession>
<protein>
    <submittedName>
        <fullName evidence="1">Uncharacterized protein</fullName>
    </submittedName>
</protein>
<organism evidence="1 2">
    <name type="scientific">Vaccinium darrowii</name>
    <dbReference type="NCBI Taxonomy" id="229202"/>
    <lineage>
        <taxon>Eukaryota</taxon>
        <taxon>Viridiplantae</taxon>
        <taxon>Streptophyta</taxon>
        <taxon>Embryophyta</taxon>
        <taxon>Tracheophyta</taxon>
        <taxon>Spermatophyta</taxon>
        <taxon>Magnoliopsida</taxon>
        <taxon>eudicotyledons</taxon>
        <taxon>Gunneridae</taxon>
        <taxon>Pentapetalae</taxon>
        <taxon>asterids</taxon>
        <taxon>Ericales</taxon>
        <taxon>Ericaceae</taxon>
        <taxon>Vaccinioideae</taxon>
        <taxon>Vaccinieae</taxon>
        <taxon>Vaccinium</taxon>
    </lineage>
</organism>
<keyword evidence="2" id="KW-1185">Reference proteome</keyword>
<gene>
    <name evidence="1" type="ORF">Vadar_015012</name>
</gene>
<evidence type="ECO:0000313" key="2">
    <source>
        <dbReference type="Proteomes" id="UP000828048"/>
    </source>
</evidence>
<reference evidence="1 2" key="1">
    <citation type="journal article" date="2021" name="Hortic Res">
        <title>High-quality reference genome and annotation aids understanding of berry development for evergreen blueberry (Vaccinium darrowii).</title>
        <authorList>
            <person name="Yu J."/>
            <person name="Hulse-Kemp A.M."/>
            <person name="Babiker E."/>
            <person name="Staton M."/>
        </authorList>
    </citation>
    <scope>NUCLEOTIDE SEQUENCE [LARGE SCALE GENOMIC DNA]</scope>
    <source>
        <strain evidence="2">cv. NJ 8807/NJ 8810</strain>
        <tissue evidence="1">Young leaf</tissue>
    </source>
</reference>
<evidence type="ECO:0000313" key="1">
    <source>
        <dbReference type="EMBL" id="KAH7840277.1"/>
    </source>
</evidence>
<dbReference type="EMBL" id="CM037160">
    <property type="protein sequence ID" value="KAH7840277.1"/>
    <property type="molecule type" value="Genomic_DNA"/>
</dbReference>
<dbReference type="Proteomes" id="UP000828048">
    <property type="component" value="Chromosome 10"/>
</dbReference>
<name>A0ACB7XHY7_9ERIC</name>